<organism evidence="1 2">
    <name type="scientific">candidate division CPR3 bacterium 4484_211</name>
    <dbReference type="NCBI Taxonomy" id="1968527"/>
    <lineage>
        <taxon>Bacteria</taxon>
        <taxon>Bacteria division CPR3</taxon>
    </lineage>
</organism>
<evidence type="ECO:0000313" key="2">
    <source>
        <dbReference type="Proteomes" id="UP000192520"/>
    </source>
</evidence>
<reference evidence="2" key="1">
    <citation type="submission" date="2017-03" db="EMBL/GenBank/DDBJ databases">
        <title>Novel pathways for hydrocarbon cycling and metabolic interdependencies in hydrothermal sediment communities.</title>
        <authorList>
            <person name="Dombrowski N."/>
            <person name="Seitz K."/>
            <person name="Teske A."/>
            <person name="Baker B."/>
        </authorList>
    </citation>
    <scope>NUCLEOTIDE SEQUENCE [LARGE SCALE GENOMIC DNA]</scope>
</reference>
<dbReference type="EMBL" id="MZGJ01000027">
    <property type="protein sequence ID" value="OQX50643.1"/>
    <property type="molecule type" value="Genomic_DNA"/>
</dbReference>
<dbReference type="AlphaFoldDB" id="A0A1W9NYP9"/>
<gene>
    <name evidence="1" type="ORF">B5M47_03595</name>
</gene>
<comment type="caution">
    <text evidence="1">The sequence shown here is derived from an EMBL/GenBank/DDBJ whole genome shotgun (WGS) entry which is preliminary data.</text>
</comment>
<evidence type="ECO:0000313" key="1">
    <source>
        <dbReference type="EMBL" id="OQX50643.1"/>
    </source>
</evidence>
<sequence length="63" mass="7237">MRHRSSEDRLRLGLQGYLIPFAPLAFVDQRQNRARKLPSPLVFFAISTDLTPTLQIPLSPLYL</sequence>
<accession>A0A1W9NYP9</accession>
<dbReference type="Proteomes" id="UP000192520">
    <property type="component" value="Unassembled WGS sequence"/>
</dbReference>
<protein>
    <submittedName>
        <fullName evidence="1">Uncharacterized protein</fullName>
    </submittedName>
</protein>
<name>A0A1W9NYP9_UNCC3</name>
<proteinExistence type="predicted"/>